<keyword evidence="2" id="KW-1185">Reference proteome</keyword>
<reference evidence="1" key="1">
    <citation type="journal article" date="2013" name="Nat. Commun.">
        <title>Whole-genome sequencing of Oryza brachyantha reveals mechanisms underlying Oryza genome evolution.</title>
        <authorList>
            <person name="Chen J."/>
            <person name="Huang Q."/>
            <person name="Gao D."/>
            <person name="Wang J."/>
            <person name="Lang Y."/>
            <person name="Liu T."/>
            <person name="Li B."/>
            <person name="Bai Z."/>
            <person name="Luis Goicoechea J."/>
            <person name="Liang C."/>
            <person name="Chen C."/>
            <person name="Zhang W."/>
            <person name="Sun S."/>
            <person name="Liao Y."/>
            <person name="Zhang X."/>
            <person name="Yang L."/>
            <person name="Song C."/>
            <person name="Wang M."/>
            <person name="Shi J."/>
            <person name="Liu G."/>
            <person name="Liu J."/>
            <person name="Zhou H."/>
            <person name="Zhou W."/>
            <person name="Yu Q."/>
            <person name="An N."/>
            <person name="Chen Y."/>
            <person name="Cai Q."/>
            <person name="Wang B."/>
            <person name="Liu B."/>
            <person name="Min J."/>
            <person name="Huang Y."/>
            <person name="Wu H."/>
            <person name="Li Z."/>
            <person name="Zhang Y."/>
            <person name="Yin Y."/>
            <person name="Song W."/>
            <person name="Jiang J."/>
            <person name="Jackson S.A."/>
            <person name="Wing R.A."/>
            <person name="Wang J."/>
            <person name="Chen M."/>
        </authorList>
    </citation>
    <scope>NUCLEOTIDE SEQUENCE [LARGE SCALE GENOMIC DNA]</scope>
    <source>
        <strain evidence="1">cv. IRGC 101232</strain>
    </source>
</reference>
<dbReference type="HOGENOM" id="CLU_2546240_0_0_1"/>
<proteinExistence type="predicted"/>
<evidence type="ECO:0000313" key="2">
    <source>
        <dbReference type="Proteomes" id="UP000006038"/>
    </source>
</evidence>
<evidence type="ECO:0000313" key="1">
    <source>
        <dbReference type="EnsemblPlants" id="OB12G18240.1"/>
    </source>
</evidence>
<protein>
    <submittedName>
        <fullName evidence="1">Uncharacterized protein</fullName>
    </submittedName>
</protein>
<dbReference type="AlphaFoldDB" id="J3NCW6"/>
<dbReference type="Proteomes" id="UP000006038">
    <property type="component" value="Chromosome 12"/>
</dbReference>
<accession>J3NCW6</accession>
<dbReference type="EnsemblPlants" id="OB12G18240.1">
    <property type="protein sequence ID" value="OB12G18240.1"/>
    <property type="gene ID" value="OB12G18240"/>
</dbReference>
<organism evidence="1">
    <name type="scientific">Oryza brachyantha</name>
    <name type="common">malo sina</name>
    <dbReference type="NCBI Taxonomy" id="4533"/>
    <lineage>
        <taxon>Eukaryota</taxon>
        <taxon>Viridiplantae</taxon>
        <taxon>Streptophyta</taxon>
        <taxon>Embryophyta</taxon>
        <taxon>Tracheophyta</taxon>
        <taxon>Spermatophyta</taxon>
        <taxon>Magnoliopsida</taxon>
        <taxon>Liliopsida</taxon>
        <taxon>Poales</taxon>
        <taxon>Poaceae</taxon>
        <taxon>BOP clade</taxon>
        <taxon>Oryzoideae</taxon>
        <taxon>Oryzeae</taxon>
        <taxon>Oryzinae</taxon>
        <taxon>Oryza</taxon>
    </lineage>
</organism>
<sequence length="83" mass="9446">MYSYLGRILCMHSIHMGRNVPCTCTTTNVLNISSLYVVYLVRSHSLNYESTDIFVGCELQRHSFGLYALNTLLLHIFTISLVS</sequence>
<reference evidence="1" key="2">
    <citation type="submission" date="2013-04" db="UniProtKB">
        <authorList>
            <consortium name="EnsemblPlants"/>
        </authorList>
    </citation>
    <scope>IDENTIFICATION</scope>
</reference>
<name>J3NCW6_ORYBR</name>
<dbReference type="Gramene" id="OB12G18240.1">
    <property type="protein sequence ID" value="OB12G18240.1"/>
    <property type="gene ID" value="OB12G18240"/>
</dbReference>